<evidence type="ECO:0000256" key="6">
    <source>
        <dbReference type="PIRSR" id="PIRSR002419-1"/>
    </source>
</evidence>
<dbReference type="Pfam" id="PF00335">
    <property type="entry name" value="Tetraspanin"/>
    <property type="match status" value="1"/>
</dbReference>
<evidence type="ECO:0000256" key="2">
    <source>
        <dbReference type="ARBA" id="ARBA00006840"/>
    </source>
</evidence>
<dbReference type="InterPro" id="IPR018499">
    <property type="entry name" value="Tetraspanin/Peripherin"/>
</dbReference>
<dbReference type="InterPro" id="IPR000301">
    <property type="entry name" value="Tetraspanin_animals"/>
</dbReference>
<reference evidence="8 9" key="1">
    <citation type="submission" date="2024-09" db="EMBL/GenBank/DDBJ databases">
        <title>A chromosome-level genome assembly of Gray's grenadier anchovy, Coilia grayii.</title>
        <authorList>
            <person name="Fu Z."/>
        </authorList>
    </citation>
    <scope>NUCLEOTIDE SEQUENCE [LARGE SCALE GENOMIC DNA]</scope>
    <source>
        <strain evidence="8">G4</strain>
        <tissue evidence="8">Muscle</tissue>
    </source>
</reference>
<feature type="disulfide bond" evidence="6">
    <location>
        <begin position="141"/>
        <end position="158"/>
    </location>
</feature>
<comment type="subcellular location">
    <subcellularLocation>
        <location evidence="1 7">Membrane</location>
        <topology evidence="1 7">Multi-pass membrane protein</topology>
    </subcellularLocation>
</comment>
<keyword evidence="6" id="KW-1015">Disulfide bond</keyword>
<dbReference type="GO" id="GO:0016020">
    <property type="term" value="C:membrane"/>
    <property type="evidence" value="ECO:0007669"/>
    <property type="project" value="UniProtKB-SubCell"/>
</dbReference>
<dbReference type="InterPro" id="IPR008952">
    <property type="entry name" value="Tetraspanin_EC2_sf"/>
</dbReference>
<dbReference type="SUPFAM" id="SSF48652">
    <property type="entry name" value="Tetraspanin"/>
    <property type="match status" value="1"/>
</dbReference>
<accession>A0ABD1K9G5</accession>
<evidence type="ECO:0000256" key="1">
    <source>
        <dbReference type="ARBA" id="ARBA00004141"/>
    </source>
</evidence>
<dbReference type="AlphaFoldDB" id="A0ABD1K9G5"/>
<dbReference type="PANTHER" id="PTHR19282">
    <property type="entry name" value="TETRASPANIN"/>
    <property type="match status" value="1"/>
</dbReference>
<evidence type="ECO:0000256" key="3">
    <source>
        <dbReference type="ARBA" id="ARBA00022692"/>
    </source>
</evidence>
<dbReference type="EMBL" id="JBHFQA010000007">
    <property type="protein sequence ID" value="KAL2095787.1"/>
    <property type="molecule type" value="Genomic_DNA"/>
</dbReference>
<proteinExistence type="inferred from homology"/>
<name>A0ABD1K9G5_9TELE</name>
<evidence type="ECO:0000256" key="4">
    <source>
        <dbReference type="ARBA" id="ARBA00022989"/>
    </source>
</evidence>
<keyword evidence="3 7" id="KW-0812">Transmembrane</keyword>
<evidence type="ECO:0000256" key="7">
    <source>
        <dbReference type="RuleBase" id="RU361218"/>
    </source>
</evidence>
<organism evidence="8 9">
    <name type="scientific">Coilia grayii</name>
    <name type="common">Gray's grenadier anchovy</name>
    <dbReference type="NCBI Taxonomy" id="363190"/>
    <lineage>
        <taxon>Eukaryota</taxon>
        <taxon>Metazoa</taxon>
        <taxon>Chordata</taxon>
        <taxon>Craniata</taxon>
        <taxon>Vertebrata</taxon>
        <taxon>Euteleostomi</taxon>
        <taxon>Actinopterygii</taxon>
        <taxon>Neopterygii</taxon>
        <taxon>Teleostei</taxon>
        <taxon>Clupei</taxon>
        <taxon>Clupeiformes</taxon>
        <taxon>Clupeoidei</taxon>
        <taxon>Engraulidae</taxon>
        <taxon>Coilinae</taxon>
        <taxon>Coilia</taxon>
    </lineage>
</organism>
<feature type="transmembrane region" description="Helical" evidence="7">
    <location>
        <begin position="47"/>
        <end position="71"/>
    </location>
</feature>
<keyword evidence="9" id="KW-1185">Reference proteome</keyword>
<feature type="transmembrane region" description="Helical" evidence="7">
    <location>
        <begin position="214"/>
        <end position="237"/>
    </location>
</feature>
<comment type="similarity">
    <text evidence="2 7">Belongs to the tetraspanin (TM4SF) family.</text>
</comment>
<dbReference type="Proteomes" id="UP001591681">
    <property type="component" value="Unassembled WGS sequence"/>
</dbReference>
<dbReference type="PANTHER" id="PTHR19282:SF516">
    <property type="entry name" value="TETRASPANIN"/>
    <property type="match status" value="1"/>
</dbReference>
<evidence type="ECO:0000256" key="5">
    <source>
        <dbReference type="ARBA" id="ARBA00023136"/>
    </source>
</evidence>
<gene>
    <name evidence="8" type="ORF">ACEWY4_007935</name>
</gene>
<feature type="transmembrane region" description="Helical" evidence="7">
    <location>
        <begin position="78"/>
        <end position="102"/>
    </location>
</feature>
<dbReference type="PRINTS" id="PR00259">
    <property type="entry name" value="TMFOUR"/>
</dbReference>
<protein>
    <recommendedName>
        <fullName evidence="7">Tetraspanin</fullName>
    </recommendedName>
</protein>
<comment type="caution">
    <text evidence="8">The sequence shown here is derived from an EMBL/GenBank/DDBJ whole genome shotgun (WGS) entry which is preliminary data.</text>
</comment>
<sequence length="273" mass="30742">MAKQSSVLRNIFGFFNVLFAIAGVAVIILAIILHVHVNVQELEHARGLVVVLYVFGFITLVISFLGAYGAFRQVKWMLVMFLVLMCFGCLILIFIAVVLAIFQQKVNPTIEEVLHKLPPLDNTSEDFQQFVNRFQENMQCCGVFHGYKDWERHVPLSCDCPSEDDLSAMDVCVALPQNTYMSFVFQPERSRRMVYSQACGPLFLNLVMNGYNGLMGFFFGLTTLTVLGIVLSSCLIAQINRNRRNAGVVLAPTLVLTTSGPMKYNKLVNEPYY</sequence>
<feature type="transmembrane region" description="Helical" evidence="7">
    <location>
        <begin position="12"/>
        <end position="35"/>
    </location>
</feature>
<keyword evidence="5 7" id="KW-0472">Membrane</keyword>
<dbReference type="PIRSF" id="PIRSF002419">
    <property type="entry name" value="Tetraspanin"/>
    <property type="match status" value="1"/>
</dbReference>
<dbReference type="Gene3D" id="1.10.1450.10">
    <property type="entry name" value="Tetraspanin"/>
    <property type="match status" value="1"/>
</dbReference>
<evidence type="ECO:0000313" key="8">
    <source>
        <dbReference type="EMBL" id="KAL2095787.1"/>
    </source>
</evidence>
<keyword evidence="4 7" id="KW-1133">Transmembrane helix</keyword>
<evidence type="ECO:0000313" key="9">
    <source>
        <dbReference type="Proteomes" id="UP001591681"/>
    </source>
</evidence>